<comment type="similarity">
    <text evidence="1">Belongs to the sigma-70 factor family. ECF subfamily.</text>
</comment>
<dbReference type="Gene3D" id="1.10.1740.10">
    <property type="match status" value="1"/>
</dbReference>
<dbReference type="InterPro" id="IPR036388">
    <property type="entry name" value="WH-like_DNA-bd_sf"/>
</dbReference>
<dbReference type="Pfam" id="PF08281">
    <property type="entry name" value="Sigma70_r4_2"/>
    <property type="match status" value="1"/>
</dbReference>
<evidence type="ECO:0000259" key="6">
    <source>
        <dbReference type="Pfam" id="PF04542"/>
    </source>
</evidence>
<feature type="domain" description="RNA polymerase sigma-70 region 2" evidence="6">
    <location>
        <begin position="17"/>
        <end position="75"/>
    </location>
</feature>
<proteinExistence type="inferred from homology"/>
<dbReference type="PANTHER" id="PTHR43133:SF50">
    <property type="entry name" value="ECF RNA POLYMERASE SIGMA FACTOR SIGM"/>
    <property type="match status" value="1"/>
</dbReference>
<dbReference type="InterPro" id="IPR013249">
    <property type="entry name" value="RNA_pol_sigma70_r4_t2"/>
</dbReference>
<evidence type="ECO:0000256" key="1">
    <source>
        <dbReference type="ARBA" id="ARBA00010641"/>
    </source>
</evidence>
<accession>A0ABN3UGR2</accession>
<dbReference type="Pfam" id="PF04542">
    <property type="entry name" value="Sigma70_r2"/>
    <property type="match status" value="1"/>
</dbReference>
<keyword evidence="9" id="KW-1185">Reference proteome</keyword>
<dbReference type="EMBL" id="BAAATZ010000021">
    <property type="protein sequence ID" value="GAA2731885.1"/>
    <property type="molecule type" value="Genomic_DNA"/>
</dbReference>
<protein>
    <submittedName>
        <fullName evidence="8">SigE family RNA polymerase sigma factor</fullName>
    </submittedName>
</protein>
<dbReference type="InterPro" id="IPR014284">
    <property type="entry name" value="RNA_pol_sigma-70_dom"/>
</dbReference>
<evidence type="ECO:0000256" key="5">
    <source>
        <dbReference type="ARBA" id="ARBA00023163"/>
    </source>
</evidence>
<dbReference type="Gene3D" id="1.10.10.10">
    <property type="entry name" value="Winged helix-like DNA-binding domain superfamily/Winged helix DNA-binding domain"/>
    <property type="match status" value="1"/>
</dbReference>
<name>A0ABN3UGR2_9ACTN</name>
<dbReference type="NCBIfam" id="TIGR02983">
    <property type="entry name" value="SigE-fam_strep"/>
    <property type="match status" value="1"/>
</dbReference>
<evidence type="ECO:0000256" key="2">
    <source>
        <dbReference type="ARBA" id="ARBA00023015"/>
    </source>
</evidence>
<dbReference type="InterPro" id="IPR013325">
    <property type="entry name" value="RNA_pol_sigma_r2"/>
</dbReference>
<keyword evidence="5" id="KW-0804">Transcription</keyword>
<dbReference type="Proteomes" id="UP001501842">
    <property type="component" value="Unassembled WGS sequence"/>
</dbReference>
<evidence type="ECO:0000259" key="7">
    <source>
        <dbReference type="Pfam" id="PF08281"/>
    </source>
</evidence>
<evidence type="ECO:0000256" key="4">
    <source>
        <dbReference type="ARBA" id="ARBA00023125"/>
    </source>
</evidence>
<organism evidence="8 9">
    <name type="scientific">Actinocorallia aurantiaca</name>
    <dbReference type="NCBI Taxonomy" id="46204"/>
    <lineage>
        <taxon>Bacteria</taxon>
        <taxon>Bacillati</taxon>
        <taxon>Actinomycetota</taxon>
        <taxon>Actinomycetes</taxon>
        <taxon>Streptosporangiales</taxon>
        <taxon>Thermomonosporaceae</taxon>
        <taxon>Actinocorallia</taxon>
    </lineage>
</organism>
<comment type="caution">
    <text evidence="8">The sequence shown here is derived from an EMBL/GenBank/DDBJ whole genome shotgun (WGS) entry which is preliminary data.</text>
</comment>
<evidence type="ECO:0000256" key="3">
    <source>
        <dbReference type="ARBA" id="ARBA00023082"/>
    </source>
</evidence>
<evidence type="ECO:0000313" key="9">
    <source>
        <dbReference type="Proteomes" id="UP001501842"/>
    </source>
</evidence>
<evidence type="ECO:0000313" key="8">
    <source>
        <dbReference type="EMBL" id="GAA2731885.1"/>
    </source>
</evidence>
<dbReference type="InterPro" id="IPR013324">
    <property type="entry name" value="RNA_pol_sigma_r3/r4-like"/>
</dbReference>
<dbReference type="RefSeq" id="WP_344452995.1">
    <property type="nucleotide sequence ID" value="NZ_BAAATZ010000021.1"/>
</dbReference>
<gene>
    <name evidence="8" type="ORF">GCM10010439_48350</name>
</gene>
<sequence>MRGANGQFEEFVANRFPALFRYAYVLTGNQHDAEDLVQEALTRTGVAWGRIRRKDDPEGYVRTTMARIMANRWRRPRLEHLVEGVPEHAADDPGLQRVHEVDGLDTALAALPPRMRAVLVLRYFEQLSEEETARVLGCSRGTVKSQASRALAKLRASMLPLEAEQSLMEDRRGRS</sequence>
<dbReference type="InterPro" id="IPR007627">
    <property type="entry name" value="RNA_pol_sigma70_r2"/>
</dbReference>
<keyword evidence="3" id="KW-0731">Sigma factor</keyword>
<dbReference type="SUPFAM" id="SSF88659">
    <property type="entry name" value="Sigma3 and sigma4 domains of RNA polymerase sigma factors"/>
    <property type="match status" value="1"/>
</dbReference>
<dbReference type="NCBIfam" id="TIGR02937">
    <property type="entry name" value="sigma70-ECF"/>
    <property type="match status" value="1"/>
</dbReference>
<dbReference type="SUPFAM" id="SSF88946">
    <property type="entry name" value="Sigma2 domain of RNA polymerase sigma factors"/>
    <property type="match status" value="1"/>
</dbReference>
<keyword evidence="4" id="KW-0238">DNA-binding</keyword>
<dbReference type="InterPro" id="IPR039425">
    <property type="entry name" value="RNA_pol_sigma-70-like"/>
</dbReference>
<reference evidence="8 9" key="1">
    <citation type="journal article" date="2019" name="Int. J. Syst. Evol. Microbiol.">
        <title>The Global Catalogue of Microorganisms (GCM) 10K type strain sequencing project: providing services to taxonomists for standard genome sequencing and annotation.</title>
        <authorList>
            <consortium name="The Broad Institute Genomics Platform"/>
            <consortium name="The Broad Institute Genome Sequencing Center for Infectious Disease"/>
            <person name="Wu L."/>
            <person name="Ma J."/>
        </authorList>
    </citation>
    <scope>NUCLEOTIDE SEQUENCE [LARGE SCALE GENOMIC DNA]</scope>
    <source>
        <strain evidence="8 9">JCM 8201</strain>
    </source>
</reference>
<feature type="domain" description="RNA polymerase sigma factor 70 region 4 type 2" evidence="7">
    <location>
        <begin position="104"/>
        <end position="154"/>
    </location>
</feature>
<dbReference type="InterPro" id="IPR014325">
    <property type="entry name" value="RNA_pol_sigma-E_actinobac"/>
</dbReference>
<dbReference type="PANTHER" id="PTHR43133">
    <property type="entry name" value="RNA POLYMERASE ECF-TYPE SIGMA FACTO"/>
    <property type="match status" value="1"/>
</dbReference>
<keyword evidence="2" id="KW-0805">Transcription regulation</keyword>
<dbReference type="CDD" id="cd06171">
    <property type="entry name" value="Sigma70_r4"/>
    <property type="match status" value="1"/>
</dbReference>